<feature type="domain" description="ABC transporter" evidence="10">
    <location>
        <begin position="1498"/>
        <end position="1743"/>
    </location>
</feature>
<evidence type="ECO:0000259" key="10">
    <source>
        <dbReference type="PROSITE" id="PS50893"/>
    </source>
</evidence>
<dbReference type="PROSITE" id="PS50893">
    <property type="entry name" value="ABC_TRANSPORTER_2"/>
    <property type="match status" value="3"/>
</dbReference>
<feature type="transmembrane region" description="Helical" evidence="9">
    <location>
        <begin position="1286"/>
        <end position="1310"/>
    </location>
</feature>
<dbReference type="PANTHER" id="PTHR19229:SF205">
    <property type="entry name" value="ABC TRANSPORTER A FAMILY MEMBER 1-RELATED"/>
    <property type="match status" value="1"/>
</dbReference>
<feature type="transmembrane region" description="Helical" evidence="9">
    <location>
        <begin position="1249"/>
        <end position="1274"/>
    </location>
</feature>
<keyword evidence="5" id="KW-0547">Nucleotide-binding</keyword>
<evidence type="ECO:0000256" key="8">
    <source>
        <dbReference type="ARBA" id="ARBA00023136"/>
    </source>
</evidence>
<feature type="transmembrane region" description="Helical" evidence="9">
    <location>
        <begin position="1322"/>
        <end position="1341"/>
    </location>
</feature>
<evidence type="ECO:0000256" key="7">
    <source>
        <dbReference type="ARBA" id="ARBA00022989"/>
    </source>
</evidence>
<evidence type="ECO:0000256" key="4">
    <source>
        <dbReference type="ARBA" id="ARBA00022692"/>
    </source>
</evidence>
<feature type="transmembrane region" description="Helical" evidence="9">
    <location>
        <begin position="1402"/>
        <end position="1420"/>
    </location>
</feature>
<dbReference type="InterPro" id="IPR013525">
    <property type="entry name" value="ABC2_TM"/>
</dbReference>
<evidence type="ECO:0000256" key="5">
    <source>
        <dbReference type="ARBA" id="ARBA00022741"/>
    </source>
</evidence>
<evidence type="ECO:0000256" key="9">
    <source>
        <dbReference type="SAM" id="Phobius"/>
    </source>
</evidence>
<evidence type="ECO:0000256" key="3">
    <source>
        <dbReference type="ARBA" id="ARBA00022448"/>
    </source>
</evidence>
<dbReference type="InterPro" id="IPR017871">
    <property type="entry name" value="ABC_transporter-like_CS"/>
</dbReference>
<feature type="transmembrane region" description="Helical" evidence="9">
    <location>
        <begin position="220"/>
        <end position="248"/>
    </location>
</feature>
<organism evidence="11 12">
    <name type="scientific">Cannabis sativa</name>
    <name type="common">Hemp</name>
    <name type="synonym">Marijuana</name>
    <dbReference type="NCBI Taxonomy" id="3483"/>
    <lineage>
        <taxon>Eukaryota</taxon>
        <taxon>Viridiplantae</taxon>
        <taxon>Streptophyta</taxon>
        <taxon>Embryophyta</taxon>
        <taxon>Tracheophyta</taxon>
        <taxon>Spermatophyta</taxon>
        <taxon>Magnoliopsida</taxon>
        <taxon>eudicotyledons</taxon>
        <taxon>Gunneridae</taxon>
        <taxon>Pentapetalae</taxon>
        <taxon>rosids</taxon>
        <taxon>fabids</taxon>
        <taxon>Rosales</taxon>
        <taxon>Cannabaceae</taxon>
        <taxon>Cannabis</taxon>
    </lineage>
</organism>
<feature type="transmembrane region" description="Helical" evidence="9">
    <location>
        <begin position="2201"/>
        <end position="2227"/>
    </location>
</feature>
<feature type="transmembrane region" description="Helical" evidence="9">
    <location>
        <begin position="1208"/>
        <end position="1229"/>
    </location>
</feature>
<dbReference type="Pfam" id="PF12698">
    <property type="entry name" value="ABC2_membrane_3"/>
    <property type="match status" value="3"/>
</dbReference>
<evidence type="ECO:0000313" key="11">
    <source>
        <dbReference type="EMBL" id="KAF4403207.1"/>
    </source>
</evidence>
<feature type="domain" description="ABC transporter" evidence="10">
    <location>
        <begin position="2386"/>
        <end position="2623"/>
    </location>
</feature>
<keyword evidence="4 9" id="KW-0812">Transmembrane</keyword>
<keyword evidence="6" id="KW-0067">ATP-binding</keyword>
<proteinExistence type="inferred from homology"/>
<dbReference type="InterPro" id="IPR003593">
    <property type="entry name" value="AAA+_ATPase"/>
</dbReference>
<keyword evidence="8 9" id="KW-0472">Membrane</keyword>
<dbReference type="PROSITE" id="PS00211">
    <property type="entry name" value="ABC_TRANSPORTER_1"/>
    <property type="match status" value="3"/>
</dbReference>
<gene>
    <name evidence="11" type="ORF">G4B88_027978</name>
</gene>
<dbReference type="SMART" id="SM00382">
    <property type="entry name" value="AAA"/>
    <property type="match status" value="3"/>
</dbReference>
<accession>A0A7J6I6M7</accession>
<feature type="transmembrane region" description="Helical" evidence="9">
    <location>
        <begin position="2290"/>
        <end position="2312"/>
    </location>
</feature>
<dbReference type="EMBL" id="JAATIQ010000005">
    <property type="protein sequence ID" value="KAF4403207.1"/>
    <property type="molecule type" value="Genomic_DNA"/>
</dbReference>
<comment type="similarity">
    <text evidence="2">Belongs to the ABC transporter superfamily. ABCA family. CPR flippase (TC 3.A.1.211) subfamily.</text>
</comment>
<dbReference type="SUPFAM" id="SSF52540">
    <property type="entry name" value="P-loop containing nucleoside triphosphate hydrolases"/>
    <property type="match status" value="3"/>
</dbReference>
<feature type="transmembrane region" description="Helical" evidence="9">
    <location>
        <begin position="1012"/>
        <end position="1030"/>
    </location>
</feature>
<feature type="transmembrane region" description="Helical" evidence="9">
    <location>
        <begin position="305"/>
        <end position="329"/>
    </location>
</feature>
<dbReference type="InterPro" id="IPR027417">
    <property type="entry name" value="P-loop_NTPase"/>
</dbReference>
<reference evidence="11 12" key="1">
    <citation type="journal article" date="2020" name="bioRxiv">
        <title>Sequence and annotation of 42 cannabis genomes reveals extensive copy number variation in cannabinoid synthesis and pathogen resistance genes.</title>
        <authorList>
            <person name="Mckernan K.J."/>
            <person name="Helbert Y."/>
            <person name="Kane L.T."/>
            <person name="Ebling H."/>
            <person name="Zhang L."/>
            <person name="Liu B."/>
            <person name="Eaton Z."/>
            <person name="Mclaughlin S."/>
            <person name="Kingan S."/>
            <person name="Baybayan P."/>
            <person name="Concepcion G."/>
            <person name="Jordan M."/>
            <person name="Riva A."/>
            <person name="Barbazuk W."/>
            <person name="Harkins T."/>
        </authorList>
    </citation>
    <scope>NUCLEOTIDE SEQUENCE [LARGE SCALE GENOMIC DNA]</scope>
    <source>
        <strain evidence="12">cv. Jamaican Lion 4</strain>
        <tissue evidence="11">Leaf</tissue>
    </source>
</reference>
<dbReference type="Pfam" id="PF25158">
    <property type="entry name" value="ABCA11_C"/>
    <property type="match status" value="3"/>
</dbReference>
<dbReference type="InterPro" id="IPR056788">
    <property type="entry name" value="ABCA2/9/11_C"/>
</dbReference>
<comment type="subcellular location">
    <subcellularLocation>
        <location evidence="1">Membrane</location>
        <topology evidence="1">Multi-pass membrane protein</topology>
    </subcellularLocation>
</comment>
<comment type="caution">
    <text evidence="11">The sequence shown here is derived from an EMBL/GenBank/DDBJ whole genome shotgun (WGS) entry which is preliminary data.</text>
</comment>
<feature type="transmembrane region" description="Helical" evidence="9">
    <location>
        <begin position="2799"/>
        <end position="2819"/>
    </location>
</feature>
<feature type="transmembrane region" description="Helical" evidence="9">
    <location>
        <begin position="341"/>
        <end position="360"/>
    </location>
</feature>
<dbReference type="GO" id="GO:0005319">
    <property type="term" value="F:lipid transporter activity"/>
    <property type="evidence" value="ECO:0007669"/>
    <property type="project" value="TreeGrafter"/>
</dbReference>
<dbReference type="Pfam" id="PF00005">
    <property type="entry name" value="ABC_tran"/>
    <property type="match status" value="3"/>
</dbReference>
<dbReference type="Proteomes" id="UP000583929">
    <property type="component" value="Unassembled WGS sequence"/>
</dbReference>
<evidence type="ECO:0000256" key="2">
    <source>
        <dbReference type="ARBA" id="ARBA00008526"/>
    </source>
</evidence>
<keyword evidence="3" id="KW-0813">Transport</keyword>
<dbReference type="GO" id="GO:0016887">
    <property type="term" value="F:ATP hydrolysis activity"/>
    <property type="evidence" value="ECO:0007669"/>
    <property type="project" value="InterPro"/>
</dbReference>
<dbReference type="GO" id="GO:0016020">
    <property type="term" value="C:membrane"/>
    <property type="evidence" value="ECO:0007669"/>
    <property type="project" value="UniProtKB-SubCell"/>
</dbReference>
<dbReference type="FunFam" id="3.40.50.300:FF:000665">
    <property type="entry name" value="ABC transporter A family member 2"/>
    <property type="match status" value="2"/>
</dbReference>
<keyword evidence="7 9" id="KW-1133">Transmembrane helix</keyword>
<dbReference type="Gene3D" id="3.40.50.300">
    <property type="entry name" value="P-loop containing nucleotide triphosphate hydrolases"/>
    <property type="match status" value="3"/>
</dbReference>
<keyword evidence="12" id="KW-1185">Reference proteome</keyword>
<feature type="transmembrane region" description="Helical" evidence="9">
    <location>
        <begin position="1955"/>
        <end position="1977"/>
    </location>
</feature>
<feature type="transmembrane region" description="Helical" evidence="9">
    <location>
        <begin position="2163"/>
        <end position="2181"/>
    </location>
</feature>
<feature type="transmembrane region" description="Helical" evidence="9">
    <location>
        <begin position="31"/>
        <end position="49"/>
    </location>
</feature>
<dbReference type="CDD" id="cd03263">
    <property type="entry name" value="ABC_subfamily_A"/>
    <property type="match status" value="3"/>
</dbReference>
<feature type="domain" description="ABC transporter" evidence="10">
    <location>
        <begin position="517"/>
        <end position="762"/>
    </location>
</feature>
<protein>
    <recommendedName>
        <fullName evidence="10">ABC transporter domain-containing protein</fullName>
    </recommendedName>
</protein>
<feature type="transmembrane region" description="Helical" evidence="9">
    <location>
        <begin position="421"/>
        <end position="439"/>
    </location>
</feature>
<evidence type="ECO:0000256" key="1">
    <source>
        <dbReference type="ARBA" id="ARBA00004141"/>
    </source>
</evidence>
<dbReference type="PANTHER" id="PTHR19229">
    <property type="entry name" value="ATP-BINDING CASSETTE TRANSPORTER SUBFAMILY A ABCA"/>
    <property type="match status" value="1"/>
</dbReference>
<feature type="transmembrane region" description="Helical" evidence="9">
    <location>
        <begin position="268"/>
        <end position="293"/>
    </location>
</feature>
<sequence length="2823" mass="314910">MASRSAVALLFQQYKALLKKNFLLSWRNKRATFVQLFASFIFIFLIFAIQEAIKARFSSSTSYKRVTDPDPQFSFPILPCEEKYYVKLPCVDFVWSGNGSARITSLVNAIRANNPGRPISSDKVRSFRTANEVDDFLFKNPMTCPGALYFVERNATVISYGVQTNSTTLAKRGTFEDPTFKFQIPLQIAAEREIARSLIGVPNFSWIVTLKEFAHPALEIFSALASVGPSFFLATAMFGFVLQMNSLITEKELKLRQAMSMMGLYDSAYWLSWLTWEGILALISSLVIVLVGMMFQFDFFLNNSFAVVFLVFFLFQLNMLGVAFLLSAFITKASSSTTAGFFIFIVGTVTQAVTAFGFPYSSSISKPLRNIWSLFPPNLLAEALQLLVSATATPQDVGVSWSNRGKCAANDDDCVITINDIYIWLVATFFIWLVLAIYFDNIIPNVSGVRKSVFYFLNPGYWIGKGGNNVKEGGICSCIGSLPPQEHITPDDEDVLEEENLVKQQIMEGVDDPNIAVQVRGLGKTYPGSTNMGCCKCKRNPPYQALKGLWVNFAKDQLFCLLGPNGAGKTTAINCLTGITPVTNGDALIYGIPVRSSIGMSKIRKLIGVCPQFDILWDSLSGKEHLDLFASIKGLPPSSIKSVIQKSLEEVKLTEAANIRAGSYSGGMKRRLSVAIALIGDPKLVILDEPTTGMDPITRRHVWDIIENAKRGRAIVLTTHSMEEADILSDRIGIMAKGKLRCIGTSIRLKSRFGTGFIANVSFSVTTNGQATPNRDVVDTTHHEDVKQFFKHHLNVEPKEENKSFLTFVIPHDREVLLPNFFKELQDRVSEFGIADIQLGLTTLEEVFLNIAQQAELESATAEGRLVPLTLTTSGTSIEIPVGARFVGIPGTETSENLRGNMVEVYWDQDESGNLCISGHSDETPIPPNVDPVVSLVPAPPRRGILGRQGVARGIVLDPNQVDLDLKEIHLEDCSKLRSDLMDLQSGFPLLFQQYKSLFNKNFLLSWRTKTATFLQIFASFFFIFLIFAIQKAVEARFSSSTAFRSVPNPQPQLSFPIPPCEDKFYVKLPCLDFVWSGNGSARVRQIVRAILINNPGRPIPSNKVKSFRTVAEVDKYLFNKPMTCPGALHFEEENATVISYGIQTNSTYVRKRGYYEDPSLKFQIPLQIAAEREIARSLIGVPNFSWAVNLVEFSHPAKEIFSAMDTIGPTFFFATAMFGFVLQISSLLTEKELKLRQAMTMMGLYDSAYWLSWLTWEGILVLLSSLVIVLVGMMFQFEFFLNNSFAVVFLVFFLFQLNMLGFAFLLSAFMTKASSSTTAGFFVFIVGFVTQLVTAFGFPYSSIISKHVRIIWSFFPPNLLAQALSLLAGATSTSQDVGVSWSRRAKCAPNDNECVITIDDIYKWLVATFFLWLVLAIYFDNIIPNVYGVRKSVFYFLKPGYWFGKGGNKMEEGGICSCVGSLPPQELISPDDEDVIEEENLVKQHTREGVNNPNIAVQIRGLGKTYPGSINMGCCKFKKNSPYQALKDLWVNFAKDQLFCLLGPNGAGKTTAINCLTGITPVTSGDALIYGLSVRSSTGMSKIRKLIGVCPQFDILWDALSGKEHLDLFASIKGLSPSSIKSAIQASLEEVRLTEAANIRAGSYSGGMKRRLSVAIALIGDPKLVILDEPTTGMDPITRRHVWDIIENAKKGRAIVLTTHSMEEADILSDRIGIMAKGRLRCIGTSIRLKSRFGTGFIANVSFSGSNHRQTTNRDVVDTTHHNAVKQFFKHHLNVLPKEENKSFLTFVIPHDREVLLPNFFTELQERASEFGIVDIQLGLTTLEEVFLNIAKQAELETAIAEGRLVTLTLTSGISIEIPVGARFVGIPGTESTENPRGNMVEVYWDQDESGILCISGHSDETPIPANIEPMEPLAPTHHRAMKLESGLPLLLQQFKALFKKNVLLSWRNKRATFIQLFASFFFIFLMFCIQISINIRISNSTFFKNMADPTPLISPPIPLCEDNFYVKLPCYDFIWSGNESERIRSIVAAIMANNPGRPIPSIKVVKSFKTEAEVDEWLYRNPMYCYGALHFMERNSSVISYGIQTISTLLPKRGKFEDPTFKFLIPLQIAAEREISRSLIGVQNFSWAFGFKEFAHPPQNILLGMNTAGSPFSMSSVGPPFFLAIVMFGFVFQMTSLVTEKELKLRQAMTLMGLYDSAYWFSWLVWEGILTFLSSLLIFVGVFGFPYMSKFSKLCQIIWSFFPPNLLAKALWLLSDATSSPEDVGISWSGRAMCTPNDEYCVITINDIYNWLLATFFLWFALAIYFDNIFPKESGMRKSVFYFLKPGYWKGIDGSKVQESAICSCLASVPEENHIPSDDEDVLEEEKIIKEQIIKGIDNPNIVVQIRGLVKTYPGTTKTCCFKCKKTPRYHAVNGLWLNFAKDQLFCLLGMNRAGKTTTFNCLTGITPVTSGDGTISHHVFDIQWDALSGLEHLHLFARIKGLHLSSIDSVCKCKVHVLVQVIEKSLAEVRLTKAATVRVGSYSGGMKRRLSVAVALIGDPKLVILDEPTTGMDPIARRHVWDIIKKAKEGRAIVLTTHSMEEAEILSDRIGIMANGRLRCIGTSVRLKSQFGTGFVININFNRQTPTEDVAHSTRDHEAVKQFFKHHLNVGPKKEKKSLLTYSIPYEKEKLLPNFLTELQDRESEFGITDIQIGLTPLEEVFMNITRQAELESAMTEGRFVTLNLTTSETSVEIPVGARFVGIPGTESEENPNGIMSGEAEELPLDLDHVLFRCVVFSSVSSLFSLLKFFPELHFLVLYFLSISVSFLICSVSVFCHGNR</sequence>
<dbReference type="InterPro" id="IPR026082">
    <property type="entry name" value="ABCA"/>
</dbReference>
<evidence type="ECO:0000256" key="6">
    <source>
        <dbReference type="ARBA" id="ARBA00022840"/>
    </source>
</evidence>
<name>A0A7J6I6M7_CANSA</name>
<dbReference type="GO" id="GO:0140359">
    <property type="term" value="F:ABC-type transporter activity"/>
    <property type="evidence" value="ECO:0007669"/>
    <property type="project" value="InterPro"/>
</dbReference>
<dbReference type="InterPro" id="IPR003439">
    <property type="entry name" value="ABC_transporter-like_ATP-bd"/>
</dbReference>
<evidence type="ECO:0000313" key="12">
    <source>
        <dbReference type="Proteomes" id="UP000583929"/>
    </source>
</evidence>
<dbReference type="GO" id="GO:0005524">
    <property type="term" value="F:ATP binding"/>
    <property type="evidence" value="ECO:0007669"/>
    <property type="project" value="UniProtKB-KW"/>
</dbReference>